<comment type="caution">
    <text evidence="1">The sequence shown here is derived from an EMBL/GenBank/DDBJ whole genome shotgun (WGS) entry which is preliminary data.</text>
</comment>
<organism evidence="1 2">
    <name type="scientific">Apiospora hydei</name>
    <dbReference type="NCBI Taxonomy" id="1337664"/>
    <lineage>
        <taxon>Eukaryota</taxon>
        <taxon>Fungi</taxon>
        <taxon>Dikarya</taxon>
        <taxon>Ascomycota</taxon>
        <taxon>Pezizomycotina</taxon>
        <taxon>Sordariomycetes</taxon>
        <taxon>Xylariomycetidae</taxon>
        <taxon>Amphisphaeriales</taxon>
        <taxon>Apiosporaceae</taxon>
        <taxon>Apiospora</taxon>
    </lineage>
</organism>
<proteinExistence type="predicted"/>
<name>A0ABR1VA63_9PEZI</name>
<accession>A0ABR1VA63</accession>
<evidence type="ECO:0000313" key="2">
    <source>
        <dbReference type="Proteomes" id="UP001433268"/>
    </source>
</evidence>
<dbReference type="RefSeq" id="XP_066663687.1">
    <property type="nucleotide sequence ID" value="XM_066817995.1"/>
</dbReference>
<reference evidence="1 2" key="1">
    <citation type="submission" date="2023-01" db="EMBL/GenBank/DDBJ databases">
        <title>Analysis of 21 Apiospora genomes using comparative genomics revels a genus with tremendous synthesis potential of carbohydrate active enzymes and secondary metabolites.</title>
        <authorList>
            <person name="Sorensen T."/>
        </authorList>
    </citation>
    <scope>NUCLEOTIDE SEQUENCE [LARGE SCALE GENOMIC DNA]</scope>
    <source>
        <strain evidence="1 2">CBS 114990</strain>
    </source>
</reference>
<dbReference type="Proteomes" id="UP001433268">
    <property type="component" value="Unassembled WGS sequence"/>
</dbReference>
<keyword evidence="2" id="KW-1185">Reference proteome</keyword>
<dbReference type="GeneID" id="92051055"/>
<sequence length="483" mass="50639">MQVQGSLCDGARTLQFAKPFKIDSRTSASTDRVIRMEQTHEFHLGGEDNGMIVTYIPVGLQPGKNIGLLKDHSIRYTLVCLCGVAASKSSPDNIAACVVGIHPSHCLDAKDAKTIAHDILQLFLPHAEGERITVQLSKADPLPYNQQVRRNYCAADRATPELFPGASVSGQGASGTLSFITTIEGPGSGLKGNGCRIAAISAHVGNPCFMEETSPPTGQDVLSPSALLSEATNSYHGRARVVGHTIVPSSHIGSTTQCNGTSTRQDVVLVEIDSGQPQHKPVSWTLRNHMTIHHEPGSFEPHDVVMLGAASGVSTGTLSSTKANIALYCGAELVVETTECVMISDEGHAPTYGDSDALIYNAAELQNNLEGDIPSVAAGILWGGNAQKHPGGGSKDQTNVQLRLTSFEVNIGLLSFYTELDAVLGGVVAPYLDGMYGRGQYSLNWSCGPSAGRSGGNVGSGGAADSSVSDMHDVTHALANLGV</sequence>
<evidence type="ECO:0000313" key="1">
    <source>
        <dbReference type="EMBL" id="KAK8066934.1"/>
    </source>
</evidence>
<dbReference type="EMBL" id="JAQQWN010000009">
    <property type="protein sequence ID" value="KAK8066934.1"/>
    <property type="molecule type" value="Genomic_DNA"/>
</dbReference>
<gene>
    <name evidence="1" type="ORF">PG997_013681</name>
</gene>
<protein>
    <submittedName>
        <fullName evidence="1">Uncharacterized protein</fullName>
    </submittedName>
</protein>